<dbReference type="InterPro" id="IPR043128">
    <property type="entry name" value="Rev_trsase/Diguanyl_cyclase"/>
</dbReference>
<dbReference type="FunFam" id="3.30.70.270:FF:000001">
    <property type="entry name" value="Diguanylate cyclase domain protein"/>
    <property type="match status" value="1"/>
</dbReference>
<evidence type="ECO:0000313" key="5">
    <source>
        <dbReference type="EMBL" id="KXB29894.1"/>
    </source>
</evidence>
<dbReference type="SMART" id="SM00267">
    <property type="entry name" value="GGDEF"/>
    <property type="match status" value="1"/>
</dbReference>
<dbReference type="SUPFAM" id="SSF55073">
    <property type="entry name" value="Nucleotide cyclase"/>
    <property type="match status" value="1"/>
</dbReference>
<dbReference type="AlphaFoldDB" id="A0A133XG37"/>
<reference evidence="5 6" key="1">
    <citation type="submission" date="2015-12" db="EMBL/GenBank/DDBJ databases">
        <title>Nitrous oxide reduction kinetics distinguish bacteria harboring typical versus atypical NosZ.</title>
        <authorList>
            <person name="Yoon S."/>
            <person name="Nissen S."/>
            <person name="Park D."/>
            <person name="Sanford R.A."/>
            <person name="Loeffler F.E."/>
        </authorList>
    </citation>
    <scope>NUCLEOTIDE SEQUENCE [LARGE SCALE GENOMIC DNA]</scope>
    <source>
        <strain evidence="5 6">ATCC BAA-841</strain>
    </source>
</reference>
<comment type="catalytic activity">
    <reaction evidence="2">
        <text>2 GTP = 3',3'-c-di-GMP + 2 diphosphate</text>
        <dbReference type="Rhea" id="RHEA:24898"/>
        <dbReference type="ChEBI" id="CHEBI:33019"/>
        <dbReference type="ChEBI" id="CHEBI:37565"/>
        <dbReference type="ChEBI" id="CHEBI:58805"/>
        <dbReference type="EC" id="2.7.7.65"/>
    </reaction>
</comment>
<dbReference type="InterPro" id="IPR035965">
    <property type="entry name" value="PAS-like_dom_sf"/>
</dbReference>
<dbReference type="CDD" id="cd00130">
    <property type="entry name" value="PAS"/>
    <property type="match status" value="1"/>
</dbReference>
<feature type="domain" description="PAS" evidence="3">
    <location>
        <begin position="8"/>
        <end position="71"/>
    </location>
</feature>
<feature type="domain" description="GGDEF" evidence="4">
    <location>
        <begin position="176"/>
        <end position="312"/>
    </location>
</feature>
<dbReference type="PROSITE" id="PS50112">
    <property type="entry name" value="PAS"/>
    <property type="match status" value="1"/>
</dbReference>
<dbReference type="PANTHER" id="PTHR45138:SF9">
    <property type="entry name" value="DIGUANYLATE CYCLASE DGCM-RELATED"/>
    <property type="match status" value="1"/>
</dbReference>
<dbReference type="Pfam" id="PF08448">
    <property type="entry name" value="PAS_4"/>
    <property type="match status" value="1"/>
</dbReference>
<protein>
    <recommendedName>
        <fullName evidence="1">diguanylate cyclase</fullName>
        <ecNumber evidence="1">2.7.7.65</ecNumber>
    </recommendedName>
</protein>
<sequence length="321" mass="35608">MGIDLGSVIDSLQVGIIILDSERRIRHCNRWLTQRSGLAASAIDGRPLYEVFPEAHGSRLEQAVHHAIDDRLPSLLSPALHGTLLALYQTPGDRRHDRRMQQMIHVVPLSDKAQQGACLIQISDMTANISRERLLRQQTETLRRTTTQDPLTGVANRRKFDDVLASEFHKAQRNKLQLALMIIDLDAFSRYNTHYGRERGDVCLSEIAAALQDVVRPLGDLLARYAGDKFALILPGMDEREVCRLAENLRLRVGTLGIGNAASNTGYLTASIGVTVMQPSADADTHTLLSSADVALYQAKHEGRNRVVFFSAEDGSFRSYG</sequence>
<dbReference type="InterPro" id="IPR013656">
    <property type="entry name" value="PAS_4"/>
</dbReference>
<dbReference type="Gene3D" id="3.30.70.270">
    <property type="match status" value="1"/>
</dbReference>
<dbReference type="Gene3D" id="3.30.450.20">
    <property type="entry name" value="PAS domain"/>
    <property type="match status" value="1"/>
</dbReference>
<evidence type="ECO:0000313" key="6">
    <source>
        <dbReference type="Proteomes" id="UP000070186"/>
    </source>
</evidence>
<dbReference type="EMBL" id="LODL01000035">
    <property type="protein sequence ID" value="KXB29894.1"/>
    <property type="molecule type" value="Genomic_DNA"/>
</dbReference>
<dbReference type="GO" id="GO:0005886">
    <property type="term" value="C:plasma membrane"/>
    <property type="evidence" value="ECO:0007669"/>
    <property type="project" value="TreeGrafter"/>
</dbReference>
<dbReference type="SMART" id="SM00091">
    <property type="entry name" value="PAS"/>
    <property type="match status" value="1"/>
</dbReference>
<dbReference type="Pfam" id="PF00990">
    <property type="entry name" value="GGDEF"/>
    <property type="match status" value="1"/>
</dbReference>
<evidence type="ECO:0000256" key="2">
    <source>
        <dbReference type="ARBA" id="ARBA00034247"/>
    </source>
</evidence>
<dbReference type="InterPro" id="IPR029787">
    <property type="entry name" value="Nucleotide_cyclase"/>
</dbReference>
<name>A0A133XG37_9RHOO</name>
<evidence type="ECO:0000259" key="4">
    <source>
        <dbReference type="PROSITE" id="PS50887"/>
    </source>
</evidence>
<proteinExistence type="predicted"/>
<dbReference type="NCBIfam" id="TIGR00254">
    <property type="entry name" value="GGDEF"/>
    <property type="match status" value="1"/>
</dbReference>
<dbReference type="InterPro" id="IPR050469">
    <property type="entry name" value="Diguanylate_Cyclase"/>
</dbReference>
<dbReference type="SUPFAM" id="SSF55785">
    <property type="entry name" value="PYP-like sensor domain (PAS domain)"/>
    <property type="match status" value="1"/>
</dbReference>
<dbReference type="PROSITE" id="PS50887">
    <property type="entry name" value="GGDEF"/>
    <property type="match status" value="1"/>
</dbReference>
<dbReference type="GO" id="GO:0043709">
    <property type="term" value="P:cell adhesion involved in single-species biofilm formation"/>
    <property type="evidence" value="ECO:0007669"/>
    <property type="project" value="TreeGrafter"/>
</dbReference>
<organism evidence="5 6">
    <name type="scientific">Dechloromonas denitrificans</name>
    <dbReference type="NCBI Taxonomy" id="281362"/>
    <lineage>
        <taxon>Bacteria</taxon>
        <taxon>Pseudomonadati</taxon>
        <taxon>Pseudomonadota</taxon>
        <taxon>Betaproteobacteria</taxon>
        <taxon>Rhodocyclales</taxon>
        <taxon>Azonexaceae</taxon>
        <taxon>Dechloromonas</taxon>
    </lineage>
</organism>
<dbReference type="InterPro" id="IPR000160">
    <property type="entry name" value="GGDEF_dom"/>
</dbReference>
<dbReference type="GO" id="GO:1902201">
    <property type="term" value="P:negative regulation of bacterial-type flagellum-dependent cell motility"/>
    <property type="evidence" value="ECO:0007669"/>
    <property type="project" value="TreeGrafter"/>
</dbReference>
<dbReference type="EC" id="2.7.7.65" evidence="1"/>
<comment type="caution">
    <text evidence="5">The sequence shown here is derived from an EMBL/GenBank/DDBJ whole genome shotgun (WGS) entry which is preliminary data.</text>
</comment>
<dbReference type="STRING" id="281362.AT959_16020"/>
<dbReference type="PANTHER" id="PTHR45138">
    <property type="entry name" value="REGULATORY COMPONENTS OF SENSORY TRANSDUCTION SYSTEM"/>
    <property type="match status" value="1"/>
</dbReference>
<dbReference type="CDD" id="cd01949">
    <property type="entry name" value="GGDEF"/>
    <property type="match status" value="1"/>
</dbReference>
<evidence type="ECO:0000259" key="3">
    <source>
        <dbReference type="PROSITE" id="PS50112"/>
    </source>
</evidence>
<dbReference type="Proteomes" id="UP000070186">
    <property type="component" value="Unassembled WGS sequence"/>
</dbReference>
<evidence type="ECO:0000256" key="1">
    <source>
        <dbReference type="ARBA" id="ARBA00012528"/>
    </source>
</evidence>
<gene>
    <name evidence="5" type="ORF">AT959_16020</name>
</gene>
<accession>A0A133XG37</accession>
<dbReference type="InterPro" id="IPR000014">
    <property type="entry name" value="PAS"/>
</dbReference>
<dbReference type="GO" id="GO:0052621">
    <property type="term" value="F:diguanylate cyclase activity"/>
    <property type="evidence" value="ECO:0007669"/>
    <property type="project" value="UniProtKB-EC"/>
</dbReference>
<keyword evidence="6" id="KW-1185">Reference proteome</keyword>